<name>A0A8J5VQU7_ZIZPA</name>
<dbReference type="EMBL" id="JAAALK010000288">
    <property type="protein sequence ID" value="KAG8052444.1"/>
    <property type="molecule type" value="Genomic_DNA"/>
</dbReference>
<accession>A0A8J5VQU7</accession>
<keyword evidence="3" id="KW-1185">Reference proteome</keyword>
<keyword evidence="1" id="KW-0175">Coiled coil</keyword>
<proteinExistence type="predicted"/>
<reference evidence="2" key="2">
    <citation type="submission" date="2021-02" db="EMBL/GenBank/DDBJ databases">
        <authorList>
            <person name="Kimball J.A."/>
            <person name="Haas M.W."/>
            <person name="Macchietto M."/>
            <person name="Kono T."/>
            <person name="Duquette J."/>
            <person name="Shao M."/>
        </authorList>
    </citation>
    <scope>NUCLEOTIDE SEQUENCE</scope>
    <source>
        <tissue evidence="2">Fresh leaf tissue</tissue>
    </source>
</reference>
<organism evidence="2 3">
    <name type="scientific">Zizania palustris</name>
    <name type="common">Northern wild rice</name>
    <dbReference type="NCBI Taxonomy" id="103762"/>
    <lineage>
        <taxon>Eukaryota</taxon>
        <taxon>Viridiplantae</taxon>
        <taxon>Streptophyta</taxon>
        <taxon>Embryophyta</taxon>
        <taxon>Tracheophyta</taxon>
        <taxon>Spermatophyta</taxon>
        <taxon>Magnoliopsida</taxon>
        <taxon>Liliopsida</taxon>
        <taxon>Poales</taxon>
        <taxon>Poaceae</taxon>
        <taxon>BOP clade</taxon>
        <taxon>Oryzoideae</taxon>
        <taxon>Oryzeae</taxon>
        <taxon>Zizaniinae</taxon>
        <taxon>Zizania</taxon>
    </lineage>
</organism>
<gene>
    <name evidence="2" type="ORF">GUJ93_ZPchr0001g32801</name>
</gene>
<sequence>MAGEKCELEKLQEHAELARRRILEQDDDGDASPFAGALLVLSSHLQLLAAAVDEGAARPTWLSMSSSCSPCAATSTAMSLNTWWSSSRLRSST</sequence>
<reference evidence="2" key="1">
    <citation type="journal article" date="2021" name="bioRxiv">
        <title>Whole Genome Assembly and Annotation of Northern Wild Rice, Zizania palustris L., Supports a Whole Genome Duplication in the Zizania Genus.</title>
        <authorList>
            <person name="Haas M."/>
            <person name="Kono T."/>
            <person name="Macchietto M."/>
            <person name="Millas R."/>
            <person name="McGilp L."/>
            <person name="Shao M."/>
            <person name="Duquette J."/>
            <person name="Hirsch C.N."/>
            <person name="Kimball J."/>
        </authorList>
    </citation>
    <scope>NUCLEOTIDE SEQUENCE</scope>
    <source>
        <tissue evidence="2">Fresh leaf tissue</tissue>
    </source>
</reference>
<feature type="coiled-coil region" evidence="1">
    <location>
        <begin position="1"/>
        <end position="28"/>
    </location>
</feature>
<protein>
    <submittedName>
        <fullName evidence="2">Uncharacterized protein</fullName>
    </submittedName>
</protein>
<evidence type="ECO:0000313" key="2">
    <source>
        <dbReference type="EMBL" id="KAG8052444.1"/>
    </source>
</evidence>
<evidence type="ECO:0000313" key="3">
    <source>
        <dbReference type="Proteomes" id="UP000729402"/>
    </source>
</evidence>
<comment type="caution">
    <text evidence="2">The sequence shown here is derived from an EMBL/GenBank/DDBJ whole genome shotgun (WGS) entry which is preliminary data.</text>
</comment>
<evidence type="ECO:0000256" key="1">
    <source>
        <dbReference type="SAM" id="Coils"/>
    </source>
</evidence>
<dbReference type="Proteomes" id="UP000729402">
    <property type="component" value="Unassembled WGS sequence"/>
</dbReference>
<dbReference type="AlphaFoldDB" id="A0A8J5VQU7"/>